<dbReference type="PANTHER" id="PTHR32282:SF33">
    <property type="entry name" value="PEPTIDOGLYCAN GLYCOSYLTRANSFERASE"/>
    <property type="match status" value="1"/>
</dbReference>
<name>A0ABQ5W7M0_9HYPH</name>
<dbReference type="Pfam" id="PF07886">
    <property type="entry name" value="BA14K"/>
    <property type="match status" value="1"/>
</dbReference>
<feature type="domain" description="Penicillin-binding protein transpeptidase" evidence="20">
    <location>
        <begin position="386"/>
        <end position="617"/>
    </location>
</feature>
<dbReference type="PANTHER" id="PTHR32282">
    <property type="entry name" value="BINDING PROTEIN TRANSPEPTIDASE, PUTATIVE-RELATED"/>
    <property type="match status" value="1"/>
</dbReference>
<comment type="subcellular location">
    <subcellularLocation>
        <location evidence="1">Membrane</location>
        <topology evidence="1">Single-pass membrane protein</topology>
    </subcellularLocation>
</comment>
<comment type="caution">
    <text evidence="22">The sequence shown here is derived from an EMBL/GenBank/DDBJ whole genome shotgun (WGS) entry which is preliminary data.</text>
</comment>
<evidence type="ECO:0000256" key="15">
    <source>
        <dbReference type="ARBA" id="ARBA00025321"/>
    </source>
</evidence>
<evidence type="ECO:0000256" key="14">
    <source>
        <dbReference type="ARBA" id="ARBA00023268"/>
    </source>
</evidence>
<dbReference type="SUPFAM" id="SSF53955">
    <property type="entry name" value="Lysozyme-like"/>
    <property type="match status" value="1"/>
</dbReference>
<organism evidence="22 23">
    <name type="scientific">Devosia nitrariae</name>
    <dbReference type="NCBI Taxonomy" id="2071872"/>
    <lineage>
        <taxon>Bacteria</taxon>
        <taxon>Pseudomonadati</taxon>
        <taxon>Pseudomonadota</taxon>
        <taxon>Alphaproteobacteria</taxon>
        <taxon>Hyphomicrobiales</taxon>
        <taxon>Devosiaceae</taxon>
        <taxon>Devosia</taxon>
    </lineage>
</organism>
<evidence type="ECO:0000259" key="21">
    <source>
        <dbReference type="Pfam" id="PF00912"/>
    </source>
</evidence>
<evidence type="ECO:0000256" key="5">
    <source>
        <dbReference type="ARBA" id="ARBA00010270"/>
    </source>
</evidence>
<dbReference type="EMBL" id="BSNS01000017">
    <property type="protein sequence ID" value="GLQ56094.1"/>
    <property type="molecule type" value="Genomic_DNA"/>
</dbReference>
<dbReference type="Proteomes" id="UP001156691">
    <property type="component" value="Unassembled WGS sequence"/>
</dbReference>
<dbReference type="InterPro" id="IPR050396">
    <property type="entry name" value="Glycosyltr_51/Transpeptidase"/>
</dbReference>
<evidence type="ECO:0000256" key="4">
    <source>
        <dbReference type="ARBA" id="ARBA00007739"/>
    </source>
</evidence>
<evidence type="ECO:0000256" key="12">
    <source>
        <dbReference type="ARBA" id="ARBA00022734"/>
    </source>
</evidence>
<keyword evidence="7" id="KW-1003">Cell membrane</keyword>
<reference evidence="23" key="1">
    <citation type="journal article" date="2019" name="Int. J. Syst. Evol. Microbiol.">
        <title>The Global Catalogue of Microorganisms (GCM) 10K type strain sequencing project: providing services to taxonomists for standard genome sequencing and annotation.</title>
        <authorList>
            <consortium name="The Broad Institute Genomics Platform"/>
            <consortium name="The Broad Institute Genome Sequencing Center for Infectious Disease"/>
            <person name="Wu L."/>
            <person name="Ma J."/>
        </authorList>
    </citation>
    <scope>NUCLEOTIDE SEQUENCE [LARGE SCALE GENOMIC DNA]</scope>
    <source>
        <strain evidence="23">NBRC 112416</strain>
    </source>
</reference>
<comment type="similarity">
    <text evidence="3">In the C-terminal section; belongs to the transpeptidase family.</text>
</comment>
<sequence>MNTGAALALLLRAVGRDLARFGRWSLSLLRARRRDGSPATTEQTPTGVDVDLPPQGETLPASSRTPRRRRVGRRIAIVAGTLAVGLIAATIGLMVWALHDVPLERIASGRVDNQAISLVAAGGEPLIQRGPYREASATLDQFPESLVQAVLAIEDRRFYDHWGMDLWGIGRALTRNFVAGEIREGGSTITQQLLKILYLEPDRALRRKVQELFLSLWLESRLSKDEILTLYLNNVYLGAGATGMPAAARVYFDKAVNELTVAESALLAGLIASPSALNPLENLEGARERAAAVLRAMQSAGFLDDAAAAEAQLNSAQLQPRRPEFGTGTWFADWAMQDAQEMSGQFLGNVKVTTTLVPALQTIAEQSVRTVMEEQGAGSGAGQAAMVVLGPDGAVLAMVGGLDYGESQFNRALALRQPGSTFKLFTYYAALKLGAAPDTRLEDRPIEIDGWTPENFDGEYSGRVSLAEAFARSLNVASVYLGMEVGLPNIVAAARELGIDASLRETPSLILGASEVSLLDLTGAYASIRAGMAPIEPYGIATFEAANGRPFTIGPRVEPSQSLDAVHGTMVGLLQLVVERGTGQAAMIDRIAAGKTGTSQDYRDAWFVGFDENYTVGVWVGNDDSSPMDGVTGGRLPAMMWQRFMTDAVPPQGSAAEAPFGAENQPASAPLQCNIQACSRAYRSFRASDCTFQPYSGPRRICEK</sequence>
<keyword evidence="12" id="KW-0430">Lectin</keyword>
<evidence type="ECO:0000256" key="1">
    <source>
        <dbReference type="ARBA" id="ARBA00004167"/>
    </source>
</evidence>
<evidence type="ECO:0000256" key="7">
    <source>
        <dbReference type="ARBA" id="ARBA00022475"/>
    </source>
</evidence>
<evidence type="ECO:0000313" key="22">
    <source>
        <dbReference type="EMBL" id="GLQ56094.1"/>
    </source>
</evidence>
<keyword evidence="11" id="KW-0808">Transferase</keyword>
<keyword evidence="23" id="KW-1185">Reference proteome</keyword>
<evidence type="ECO:0000256" key="19">
    <source>
        <dbReference type="SAM" id="Phobius"/>
    </source>
</evidence>
<evidence type="ECO:0000256" key="18">
    <source>
        <dbReference type="SAM" id="MobiDB-lite"/>
    </source>
</evidence>
<dbReference type="InterPro" id="IPR012413">
    <property type="entry name" value="BA14K"/>
</dbReference>
<evidence type="ECO:0000256" key="13">
    <source>
        <dbReference type="ARBA" id="ARBA00022801"/>
    </source>
</evidence>
<keyword evidence="19" id="KW-0472">Membrane</keyword>
<keyword evidence="14" id="KW-0511">Multifunctional enzyme</keyword>
<keyword evidence="13" id="KW-0378">Hydrolase</keyword>
<comment type="pathway">
    <text evidence="2">Cell wall biogenesis; peptidoglycan biosynthesis.</text>
</comment>
<comment type="catalytic activity">
    <reaction evidence="17">
        <text>[GlcNAc-(1-&gt;4)-Mur2Ac(oyl-L-Ala-gamma-D-Glu-L-Lys-D-Ala-D-Ala)](n)-di-trans,octa-cis-undecaprenyl diphosphate + beta-D-GlcNAc-(1-&gt;4)-Mur2Ac(oyl-L-Ala-gamma-D-Glu-L-Lys-D-Ala-D-Ala)-di-trans,octa-cis-undecaprenyl diphosphate = [GlcNAc-(1-&gt;4)-Mur2Ac(oyl-L-Ala-gamma-D-Glu-L-Lys-D-Ala-D-Ala)](n+1)-di-trans,octa-cis-undecaprenyl diphosphate + di-trans,octa-cis-undecaprenyl diphosphate + H(+)</text>
        <dbReference type="Rhea" id="RHEA:23708"/>
        <dbReference type="Rhea" id="RHEA-COMP:9602"/>
        <dbReference type="Rhea" id="RHEA-COMP:9603"/>
        <dbReference type="ChEBI" id="CHEBI:15378"/>
        <dbReference type="ChEBI" id="CHEBI:58405"/>
        <dbReference type="ChEBI" id="CHEBI:60033"/>
        <dbReference type="ChEBI" id="CHEBI:78435"/>
        <dbReference type="EC" id="2.4.99.28"/>
    </reaction>
</comment>
<keyword evidence="19" id="KW-0812">Transmembrane</keyword>
<evidence type="ECO:0000256" key="8">
    <source>
        <dbReference type="ARBA" id="ARBA00022645"/>
    </source>
</evidence>
<comment type="function">
    <text evidence="15">Has immunoglobulin-binding and hemagglutination properties, and can bind to mannose. Essential for virulence. May be involved in LPS biosynthesis or polysaccharide transport.</text>
</comment>
<feature type="transmembrane region" description="Helical" evidence="19">
    <location>
        <begin position="75"/>
        <end position="98"/>
    </location>
</feature>
<proteinExistence type="inferred from homology"/>
<dbReference type="InterPro" id="IPR036950">
    <property type="entry name" value="PBP_transglycosylase"/>
</dbReference>
<dbReference type="InterPro" id="IPR023346">
    <property type="entry name" value="Lysozyme-like_dom_sf"/>
</dbReference>
<accession>A0ABQ5W7M0</accession>
<dbReference type="Gene3D" id="1.10.3810.10">
    <property type="entry name" value="Biosynthetic peptidoglycan transglycosylase-like"/>
    <property type="match status" value="1"/>
</dbReference>
<keyword evidence="9" id="KW-0645">Protease</keyword>
<keyword evidence="19" id="KW-1133">Transmembrane helix</keyword>
<comment type="similarity">
    <text evidence="5">Belongs to the BA14k family.</text>
</comment>
<feature type="domain" description="Glycosyl transferase family 51" evidence="21">
    <location>
        <begin position="133"/>
        <end position="298"/>
    </location>
</feature>
<keyword evidence="8" id="KW-0121">Carboxypeptidase</keyword>
<evidence type="ECO:0000256" key="16">
    <source>
        <dbReference type="ARBA" id="ARBA00044770"/>
    </source>
</evidence>
<evidence type="ECO:0000256" key="17">
    <source>
        <dbReference type="ARBA" id="ARBA00049902"/>
    </source>
</evidence>
<dbReference type="InterPro" id="IPR012338">
    <property type="entry name" value="Beta-lactam/transpept-like"/>
</dbReference>
<dbReference type="Pfam" id="PF00912">
    <property type="entry name" value="Transgly"/>
    <property type="match status" value="1"/>
</dbReference>
<evidence type="ECO:0000256" key="3">
    <source>
        <dbReference type="ARBA" id="ARBA00007090"/>
    </source>
</evidence>
<dbReference type="Pfam" id="PF00905">
    <property type="entry name" value="Transpeptidase"/>
    <property type="match status" value="1"/>
</dbReference>
<dbReference type="InterPro" id="IPR001460">
    <property type="entry name" value="PCN-bd_Tpept"/>
</dbReference>
<evidence type="ECO:0000259" key="20">
    <source>
        <dbReference type="Pfam" id="PF00905"/>
    </source>
</evidence>
<dbReference type="InterPro" id="IPR001264">
    <property type="entry name" value="Glyco_trans_51"/>
</dbReference>
<evidence type="ECO:0000256" key="11">
    <source>
        <dbReference type="ARBA" id="ARBA00022679"/>
    </source>
</evidence>
<dbReference type="SUPFAM" id="SSF56601">
    <property type="entry name" value="beta-lactamase/transpeptidase-like"/>
    <property type="match status" value="1"/>
</dbReference>
<feature type="region of interest" description="Disordered" evidence="18">
    <location>
        <begin position="33"/>
        <end position="67"/>
    </location>
</feature>
<comment type="similarity">
    <text evidence="4">In the N-terminal section; belongs to the glycosyltransferase 51 family.</text>
</comment>
<evidence type="ECO:0000313" key="23">
    <source>
        <dbReference type="Proteomes" id="UP001156691"/>
    </source>
</evidence>
<protein>
    <recommendedName>
        <fullName evidence="6">Lectin-like protein BA14k</fullName>
        <ecNumber evidence="16">2.4.99.28</ecNumber>
    </recommendedName>
</protein>
<dbReference type="NCBIfam" id="TIGR02074">
    <property type="entry name" value="PBP_1a_fam"/>
    <property type="match status" value="1"/>
</dbReference>
<evidence type="ECO:0000256" key="6">
    <source>
        <dbReference type="ARBA" id="ARBA00020552"/>
    </source>
</evidence>
<evidence type="ECO:0000256" key="9">
    <source>
        <dbReference type="ARBA" id="ARBA00022670"/>
    </source>
</evidence>
<evidence type="ECO:0000256" key="2">
    <source>
        <dbReference type="ARBA" id="ARBA00004752"/>
    </source>
</evidence>
<gene>
    <name evidence="22" type="ORF">GCM10010862_33530</name>
</gene>
<evidence type="ECO:0000256" key="10">
    <source>
        <dbReference type="ARBA" id="ARBA00022676"/>
    </source>
</evidence>
<keyword evidence="10" id="KW-0328">Glycosyltransferase</keyword>
<dbReference type="EC" id="2.4.99.28" evidence="16"/>
<dbReference type="Gene3D" id="3.40.710.10">
    <property type="entry name" value="DD-peptidase/beta-lactamase superfamily"/>
    <property type="match status" value="1"/>
</dbReference>